<proteinExistence type="predicted"/>
<name>A0ACD5WGI0_AVESA</name>
<reference evidence="1" key="1">
    <citation type="submission" date="2021-05" db="EMBL/GenBank/DDBJ databases">
        <authorList>
            <person name="Scholz U."/>
            <person name="Mascher M."/>
            <person name="Fiebig A."/>
        </authorList>
    </citation>
    <scope>NUCLEOTIDE SEQUENCE [LARGE SCALE GENOMIC DNA]</scope>
</reference>
<dbReference type="EnsemblPlants" id="AVESA.00010b.r2.4AG0631970.1">
    <property type="protein sequence ID" value="AVESA.00010b.r2.4AG0631970.1.CDS.1"/>
    <property type="gene ID" value="AVESA.00010b.r2.4AG0631970"/>
</dbReference>
<accession>A0ACD5WGI0</accession>
<reference evidence="1" key="2">
    <citation type="submission" date="2025-09" db="UniProtKB">
        <authorList>
            <consortium name="EnsemblPlants"/>
        </authorList>
    </citation>
    <scope>IDENTIFICATION</scope>
</reference>
<protein>
    <submittedName>
        <fullName evidence="1">Uncharacterized protein</fullName>
    </submittedName>
</protein>
<evidence type="ECO:0000313" key="1">
    <source>
        <dbReference type="EnsemblPlants" id="AVESA.00010b.r2.4AG0631970.1.CDS.1"/>
    </source>
</evidence>
<evidence type="ECO:0000313" key="2">
    <source>
        <dbReference type="Proteomes" id="UP001732700"/>
    </source>
</evidence>
<keyword evidence="2" id="KW-1185">Reference proteome</keyword>
<sequence>MDEGRTILMGRYEIGKQLGQGTFAKVYYARNLATGQAVAIKMINKNKVTKVGLMEQIKREISVMRLVKHPNVLQLFEVMATKSRIYFVLEYAKGGELFNKIAKAGKLSEDAARRYFHQLISAVDYCHSRGVYHRDLKPENLLLDEIENLKVSDFGLSALADCTRQDGLLHTTCGTPAYVAPEVLSRKGYDGAKADIWSSGVILFVLVAGYLPFHEVNLIELYRKISKADFKCPRYFSAELKELLHKILDPDPSTRITISRIKRSAWYKRPAGVNAKKNEPGATNNTCSAEASTSGSTECSSSEGKQGSLSLPNLNAFDIISLSTGFNLSGFFGDEYGCREDRFTTRQPVTTVLTKLKEVANHLKLKIRKKGNGVLKLAAPKEGKKGFLELDAEVFEVAPSFLLVELKKTNGDTLEYQKLVKEEVRPALKDIVWVWEGDQDQNSEPILQGDQPQQPVAPHDQLQPPLQQQEIQDQLHPPLPSQEQQDLQESPSPRQNGLKLPESHATGAG</sequence>
<organism evidence="1 2">
    <name type="scientific">Avena sativa</name>
    <name type="common">Oat</name>
    <dbReference type="NCBI Taxonomy" id="4498"/>
    <lineage>
        <taxon>Eukaryota</taxon>
        <taxon>Viridiplantae</taxon>
        <taxon>Streptophyta</taxon>
        <taxon>Embryophyta</taxon>
        <taxon>Tracheophyta</taxon>
        <taxon>Spermatophyta</taxon>
        <taxon>Magnoliopsida</taxon>
        <taxon>Liliopsida</taxon>
        <taxon>Poales</taxon>
        <taxon>Poaceae</taxon>
        <taxon>BOP clade</taxon>
        <taxon>Pooideae</taxon>
        <taxon>Poodae</taxon>
        <taxon>Poeae</taxon>
        <taxon>Poeae Chloroplast Group 1 (Aveneae type)</taxon>
        <taxon>Aveninae</taxon>
        <taxon>Avena</taxon>
    </lineage>
</organism>
<dbReference type="Proteomes" id="UP001732700">
    <property type="component" value="Chromosome 4A"/>
</dbReference>